<dbReference type="RefSeq" id="XP_019645910.1">
    <property type="nucleotide sequence ID" value="XM_019790351.1"/>
</dbReference>
<dbReference type="InterPro" id="IPR012506">
    <property type="entry name" value="TMEM86B-like"/>
</dbReference>
<evidence type="ECO:0000256" key="4">
    <source>
        <dbReference type="ARBA" id="ARBA00022989"/>
    </source>
</evidence>
<dbReference type="GO" id="GO:0047408">
    <property type="term" value="F:alkenylglycerophosphocholine hydrolase activity"/>
    <property type="evidence" value="ECO:0007669"/>
    <property type="project" value="UniProtKB-EC"/>
</dbReference>
<feature type="transmembrane region" description="Helical" evidence="9">
    <location>
        <begin position="69"/>
        <end position="92"/>
    </location>
</feature>
<dbReference type="PANTHER" id="PTHR31885:SF6">
    <property type="entry name" value="GH04784P"/>
    <property type="match status" value="1"/>
</dbReference>
<name>A0A6P4ZXK8_BRABE</name>
<protein>
    <recommendedName>
        <fullName evidence="6">lysoplasmalogenase</fullName>
        <ecNumber evidence="6">3.3.2.2</ecNumber>
    </recommendedName>
</protein>
<feature type="transmembrane region" description="Helical" evidence="9">
    <location>
        <begin position="18"/>
        <end position="37"/>
    </location>
</feature>
<sequence length="179" mass="19610">MFSAVGDFCLYWQHSPQWFIYGLLAFALAQLLYLLAFDVTRISLDGVTVVTMATAVLTYTYILPGLKGALTSLCGVYVVLIFTMTVAAASRLRHGYVTAASRLRHHGNGVTVWPRASACAGAVLFVVSDFVLAANKFRAPIPHARLLNLSTYFVAQCLIAFSVLESESEKNPKERGKEN</sequence>
<evidence type="ECO:0000256" key="5">
    <source>
        <dbReference type="ARBA" id="ARBA00023136"/>
    </source>
</evidence>
<feature type="transmembrane region" description="Helical" evidence="9">
    <location>
        <begin position="44"/>
        <end position="63"/>
    </location>
</feature>
<evidence type="ECO:0000256" key="1">
    <source>
        <dbReference type="ARBA" id="ARBA00004141"/>
    </source>
</evidence>
<organism evidence="10 11">
    <name type="scientific">Branchiostoma belcheri</name>
    <name type="common">Amphioxus</name>
    <dbReference type="NCBI Taxonomy" id="7741"/>
    <lineage>
        <taxon>Eukaryota</taxon>
        <taxon>Metazoa</taxon>
        <taxon>Chordata</taxon>
        <taxon>Cephalochordata</taxon>
        <taxon>Leptocardii</taxon>
        <taxon>Amphioxiformes</taxon>
        <taxon>Branchiostomatidae</taxon>
        <taxon>Branchiostoma</taxon>
    </lineage>
</organism>
<comment type="catalytic activity">
    <reaction evidence="8">
        <text>a 1-O-(1Z-alkenyl)-sn-glycero-3-phosphocholine + H2O = a 2,3-saturated aldehyde + sn-glycerol 3-phosphocholine</text>
        <dbReference type="Rhea" id="RHEA:22544"/>
        <dbReference type="ChEBI" id="CHEBI:15377"/>
        <dbReference type="ChEBI" id="CHEBI:16870"/>
        <dbReference type="ChEBI" id="CHEBI:73359"/>
        <dbReference type="ChEBI" id="CHEBI:77287"/>
        <dbReference type="EC" id="3.3.2.2"/>
    </reaction>
</comment>
<comment type="catalytic activity">
    <reaction evidence="7">
        <text>a 1-O-(1Z-alkenyl)-sn-glycero-3-phosphoethanolamine + H2O = a 2,3-saturated aldehyde + sn-glycero-3-phosphoethanolamine</text>
        <dbReference type="Rhea" id="RHEA:16905"/>
        <dbReference type="ChEBI" id="CHEBI:15377"/>
        <dbReference type="ChEBI" id="CHEBI:73359"/>
        <dbReference type="ChEBI" id="CHEBI:77288"/>
        <dbReference type="ChEBI" id="CHEBI:143890"/>
        <dbReference type="EC" id="3.3.2.2"/>
    </reaction>
</comment>
<evidence type="ECO:0000313" key="11">
    <source>
        <dbReference type="RefSeq" id="XP_019645910.1"/>
    </source>
</evidence>
<reference evidence="11" key="1">
    <citation type="submission" date="2025-08" db="UniProtKB">
        <authorList>
            <consortium name="RefSeq"/>
        </authorList>
    </citation>
    <scope>IDENTIFICATION</scope>
    <source>
        <tissue evidence="11">Gonad</tissue>
    </source>
</reference>
<dbReference type="Proteomes" id="UP000515135">
    <property type="component" value="Unplaced"/>
</dbReference>
<keyword evidence="5 9" id="KW-0472">Membrane</keyword>
<gene>
    <name evidence="11" type="primary">LOC109486516</name>
</gene>
<comment type="similarity">
    <text evidence="2">Belongs to the TMEM86 family.</text>
</comment>
<keyword evidence="3 9" id="KW-0812">Transmembrane</keyword>
<dbReference type="Pfam" id="PF07947">
    <property type="entry name" value="YhhN"/>
    <property type="match status" value="1"/>
</dbReference>
<keyword evidence="10" id="KW-1185">Reference proteome</keyword>
<dbReference type="KEGG" id="bbel:109486516"/>
<keyword evidence="4 9" id="KW-1133">Transmembrane helix</keyword>
<dbReference type="GO" id="GO:0016020">
    <property type="term" value="C:membrane"/>
    <property type="evidence" value="ECO:0007669"/>
    <property type="project" value="UniProtKB-SubCell"/>
</dbReference>
<evidence type="ECO:0000256" key="2">
    <source>
        <dbReference type="ARBA" id="ARBA00007375"/>
    </source>
</evidence>
<evidence type="ECO:0000256" key="8">
    <source>
        <dbReference type="ARBA" id="ARBA00049560"/>
    </source>
</evidence>
<evidence type="ECO:0000313" key="10">
    <source>
        <dbReference type="Proteomes" id="UP000515135"/>
    </source>
</evidence>
<proteinExistence type="inferred from homology"/>
<evidence type="ECO:0000256" key="6">
    <source>
        <dbReference type="ARBA" id="ARBA00035673"/>
    </source>
</evidence>
<feature type="transmembrane region" description="Helical" evidence="9">
    <location>
        <begin position="112"/>
        <end position="134"/>
    </location>
</feature>
<evidence type="ECO:0000256" key="7">
    <source>
        <dbReference type="ARBA" id="ARBA00049458"/>
    </source>
</evidence>
<evidence type="ECO:0000256" key="9">
    <source>
        <dbReference type="SAM" id="Phobius"/>
    </source>
</evidence>
<dbReference type="AlphaFoldDB" id="A0A6P4ZXK8"/>
<dbReference type="EC" id="3.3.2.2" evidence="6"/>
<accession>A0A6P4ZXK8</accession>
<dbReference type="PANTHER" id="PTHR31885">
    <property type="entry name" value="GH04784P"/>
    <property type="match status" value="1"/>
</dbReference>
<dbReference type="GeneID" id="109486516"/>
<evidence type="ECO:0000256" key="3">
    <source>
        <dbReference type="ARBA" id="ARBA00022692"/>
    </source>
</evidence>
<dbReference type="OrthoDB" id="2133758at2759"/>
<comment type="subcellular location">
    <subcellularLocation>
        <location evidence="1">Membrane</location>
        <topology evidence="1">Multi-pass membrane protein</topology>
    </subcellularLocation>
</comment>